<dbReference type="EMBL" id="PPHD01077478">
    <property type="protein sequence ID" value="POI20826.1"/>
    <property type="molecule type" value="Genomic_DNA"/>
</dbReference>
<protein>
    <submittedName>
        <fullName evidence="2">Uncharacterized protein</fullName>
    </submittedName>
</protein>
<keyword evidence="1" id="KW-1133">Transmembrane helix</keyword>
<dbReference type="Proteomes" id="UP000237246">
    <property type="component" value="Unassembled WGS sequence"/>
</dbReference>
<evidence type="ECO:0000313" key="3">
    <source>
        <dbReference type="Proteomes" id="UP000237246"/>
    </source>
</evidence>
<accession>A0A2P4S9N4</accession>
<evidence type="ECO:0000256" key="1">
    <source>
        <dbReference type="SAM" id="Phobius"/>
    </source>
</evidence>
<feature type="transmembrane region" description="Helical" evidence="1">
    <location>
        <begin position="99"/>
        <end position="119"/>
    </location>
</feature>
<dbReference type="AlphaFoldDB" id="A0A2P4S9N4"/>
<feature type="transmembrane region" description="Helical" evidence="1">
    <location>
        <begin position="68"/>
        <end position="87"/>
    </location>
</feature>
<reference evidence="2 3" key="1">
    <citation type="submission" date="2018-01" db="EMBL/GenBank/DDBJ databases">
        <title>Comparison of the Chinese Bamboo Partridge and Red Junglefowl genome sequences highlights the importance of demography in genome evolution.</title>
        <authorList>
            <person name="Tiley G.P."/>
            <person name="Kimball R.T."/>
            <person name="Braun E.L."/>
            <person name="Burleigh J.G."/>
        </authorList>
    </citation>
    <scope>NUCLEOTIDE SEQUENCE [LARGE SCALE GENOMIC DNA]</scope>
    <source>
        <strain evidence="2">RTK389</strain>
        <tissue evidence="2">Blood</tissue>
    </source>
</reference>
<sequence>MNHRRNCGKIKPKGLLGCFQCIHPSISLLAASSMGNSTLPEPKPHWHPDMMAQTKKRIPSPHWKLHPLHEAVISVFSTAVILYTDLFSRWMLPSQAIKAVQTLWSFVMTVFFPTSYYSVVNMNSCQ</sequence>
<evidence type="ECO:0000313" key="2">
    <source>
        <dbReference type="EMBL" id="POI20826.1"/>
    </source>
</evidence>
<keyword evidence="1" id="KW-0472">Membrane</keyword>
<gene>
    <name evidence="2" type="ORF">CIB84_015427</name>
</gene>
<name>A0A2P4S9N4_BAMTH</name>
<comment type="caution">
    <text evidence="2">The sequence shown here is derived from an EMBL/GenBank/DDBJ whole genome shotgun (WGS) entry which is preliminary data.</text>
</comment>
<proteinExistence type="predicted"/>
<keyword evidence="1" id="KW-0812">Transmembrane</keyword>
<keyword evidence="3" id="KW-1185">Reference proteome</keyword>
<organism evidence="2 3">
    <name type="scientific">Bambusicola thoracicus</name>
    <name type="common">Chinese bamboo-partridge</name>
    <name type="synonym">Perdix thoracica</name>
    <dbReference type="NCBI Taxonomy" id="9083"/>
    <lineage>
        <taxon>Eukaryota</taxon>
        <taxon>Metazoa</taxon>
        <taxon>Chordata</taxon>
        <taxon>Craniata</taxon>
        <taxon>Vertebrata</taxon>
        <taxon>Euteleostomi</taxon>
        <taxon>Archelosauria</taxon>
        <taxon>Archosauria</taxon>
        <taxon>Dinosauria</taxon>
        <taxon>Saurischia</taxon>
        <taxon>Theropoda</taxon>
        <taxon>Coelurosauria</taxon>
        <taxon>Aves</taxon>
        <taxon>Neognathae</taxon>
        <taxon>Galloanserae</taxon>
        <taxon>Galliformes</taxon>
        <taxon>Phasianidae</taxon>
        <taxon>Perdicinae</taxon>
        <taxon>Bambusicola</taxon>
    </lineage>
</organism>